<name>A0A1S8ARU6_9EURY</name>
<protein>
    <submittedName>
        <fullName evidence="1">Uncharacterized protein</fullName>
    </submittedName>
</protein>
<proteinExistence type="predicted"/>
<accession>A0A1S8ARU6</accession>
<dbReference type="AlphaFoldDB" id="A0A1S8ARU6"/>
<reference evidence="2" key="1">
    <citation type="submission" date="2016-04" db="EMBL/GenBank/DDBJ databases">
        <authorList>
            <person name="Chen S.-C."/>
            <person name="Lai M.-C."/>
        </authorList>
    </citation>
    <scope>NUCLEOTIDE SEQUENCE [LARGE SCALE GENOMIC DNA]</scope>
    <source>
        <strain evidence="2">AB14</strain>
    </source>
</reference>
<dbReference type="EMBL" id="LWLN01000002">
    <property type="protein sequence ID" value="OLZ39336.1"/>
    <property type="molecule type" value="Genomic_DNA"/>
</dbReference>
<dbReference type="OrthoDB" id="205420at2157"/>
<dbReference type="Proteomes" id="UP000189370">
    <property type="component" value="Unassembled WGS sequence"/>
</dbReference>
<organism evidence="1 2">
    <name type="scientific">Natrinema saccharevitans</name>
    <dbReference type="NCBI Taxonomy" id="301967"/>
    <lineage>
        <taxon>Archaea</taxon>
        <taxon>Methanobacteriati</taxon>
        <taxon>Methanobacteriota</taxon>
        <taxon>Stenosarchaea group</taxon>
        <taxon>Halobacteria</taxon>
        <taxon>Halobacteriales</taxon>
        <taxon>Natrialbaceae</taxon>
        <taxon>Natrinema</taxon>
    </lineage>
</organism>
<comment type="caution">
    <text evidence="1">The sequence shown here is derived from an EMBL/GenBank/DDBJ whole genome shotgun (WGS) entry which is preliminary data.</text>
</comment>
<sequence length="321" mass="36691">MSKTVRISDKLYEAIDEARATDQTFEDFIEDMALEYGLLPEGVQSLSTLKTKLKHVYGFDDSEIDKVTTALMAIYTGQEKSNTIGYPHAEAEEQYQRDNINILKRLGLVKENHYTGKYNFGYNTTSMGDTIGSEAVTAFFNENRDSIRDTLSTYDDHLLAFLIQFGFSRTDTGHYSTRGGSLKYPGNDIFSDEDVQSHYENLKDDLAQLGIAEQHSDGSFTILPPEFANFISGLDDEFRDVHQKVEIYKSVTEYANDNIENRTEFLNQLEHASEEDLEEIINAMHKRGVTSKYARKEVPFLIKDQDAFLKQLQHQFTETLT</sequence>
<dbReference type="RefSeq" id="WP_076148652.1">
    <property type="nucleotide sequence ID" value="NZ_LWLN01000002.1"/>
</dbReference>
<evidence type="ECO:0000313" key="1">
    <source>
        <dbReference type="EMBL" id="OLZ39336.1"/>
    </source>
</evidence>
<evidence type="ECO:0000313" key="2">
    <source>
        <dbReference type="Proteomes" id="UP000189370"/>
    </source>
</evidence>
<keyword evidence="2" id="KW-1185">Reference proteome</keyword>
<gene>
    <name evidence="1" type="ORF">A6E15_18285</name>
</gene>